<keyword evidence="2" id="KW-1185">Reference proteome</keyword>
<evidence type="ECO:0000313" key="2">
    <source>
        <dbReference type="Proteomes" id="UP001165962"/>
    </source>
</evidence>
<accession>A0ABX0JI26</accession>
<evidence type="ECO:0008006" key="3">
    <source>
        <dbReference type="Google" id="ProtNLM"/>
    </source>
</evidence>
<name>A0ABX0JI26_9BACL</name>
<comment type="caution">
    <text evidence="1">The sequence shown here is derived from an EMBL/GenBank/DDBJ whole genome shotgun (WGS) entry which is preliminary data.</text>
</comment>
<organism evidence="1 2">
    <name type="scientific">Paenibacillus agricola</name>
    <dbReference type="NCBI Taxonomy" id="2716264"/>
    <lineage>
        <taxon>Bacteria</taxon>
        <taxon>Bacillati</taxon>
        <taxon>Bacillota</taxon>
        <taxon>Bacilli</taxon>
        <taxon>Bacillales</taxon>
        <taxon>Paenibacillaceae</taxon>
        <taxon>Paenibacillus</taxon>
    </lineage>
</organism>
<dbReference type="Pfam" id="PF14284">
    <property type="entry name" value="PcfJ"/>
    <property type="match status" value="1"/>
</dbReference>
<dbReference type="InterPro" id="IPR025586">
    <property type="entry name" value="PcfJ"/>
</dbReference>
<dbReference type="Proteomes" id="UP001165962">
    <property type="component" value="Unassembled WGS sequence"/>
</dbReference>
<proteinExistence type="predicted"/>
<sequence length="515" mass="60181">MSSPEFQEFVAHIPLSISQEIEDYATNTVFLSSRYVFVRSFKGFQFGYCSHCKNEYMTLVKLKHNQDWQCPRCLSLVKVKSSGMGRKKMLDDAYFIYYQKSAINSNAVVARGIYAYRSYQGDYYKTETVYKDIALYLFEPGSTKMLQRDYWFGCDSWHMKKNVRSEMVHSMKNKRSHTAVESIVPAVHGTHLQYCTWEKYEDQYDLVKFFDLAARYPCVEYLTKMGLRNVVESKLNGLPTYRVINWRGKSIDKVLRISKAELRDLRSAPFTVMPLSLHSYHFYKKRGLKLTFVEAHLLRDLTDGYYWDMSKELFKHAPFTRISQYTLRQLNRDGVQKHYRNASSVLTALRDYIKDCMELGMDLEQEHVLFPNNLYEAHQKTIRKMKVKKDETLNVKITARLNELNRFSFEYAGFIIRPAASILELFDEGKALEHCVGGYTDRYADGKTNLFVLRRSTEPETPFYTVEVVGQEIKQVRGKKNCNPTDEVQAFIEAFKAQKLVKKSRKSNLKVAVPA</sequence>
<evidence type="ECO:0000313" key="1">
    <source>
        <dbReference type="EMBL" id="NHN33521.1"/>
    </source>
</evidence>
<reference evidence="1" key="1">
    <citation type="submission" date="2020-03" db="EMBL/GenBank/DDBJ databases">
        <title>Draft sequencing of Paenibacilllus sp. S3N08.</title>
        <authorList>
            <person name="Kim D.-U."/>
        </authorList>
    </citation>
    <scope>NUCLEOTIDE SEQUENCE</scope>
    <source>
        <strain evidence="1">S3N08</strain>
    </source>
</reference>
<gene>
    <name evidence="1" type="ORF">G9U52_27270</name>
</gene>
<dbReference type="EMBL" id="JAAOIW010000012">
    <property type="protein sequence ID" value="NHN33521.1"/>
    <property type="molecule type" value="Genomic_DNA"/>
</dbReference>
<protein>
    <recommendedName>
        <fullName evidence="3">PcfJ-like protein</fullName>
    </recommendedName>
</protein>
<dbReference type="RefSeq" id="WP_166153825.1">
    <property type="nucleotide sequence ID" value="NZ_JAAOIW010000012.1"/>
</dbReference>